<proteinExistence type="inferred from homology"/>
<dbReference type="InterPro" id="IPR013324">
    <property type="entry name" value="RNA_pol_sigma_r3/r4-like"/>
</dbReference>
<dbReference type="InterPro" id="IPR007627">
    <property type="entry name" value="RNA_pol_sigma70_r2"/>
</dbReference>
<comment type="similarity">
    <text evidence="1 6">Belongs to the sigma-70 factor family. ECF subfamily.</text>
</comment>
<organism evidence="10 11">
    <name type="scientific">Mycolicibacterium goodii</name>
    <name type="common">Mycobacterium goodii</name>
    <dbReference type="NCBI Taxonomy" id="134601"/>
    <lineage>
        <taxon>Bacteria</taxon>
        <taxon>Bacillati</taxon>
        <taxon>Actinomycetota</taxon>
        <taxon>Actinomycetes</taxon>
        <taxon>Mycobacteriales</taxon>
        <taxon>Mycobacteriaceae</taxon>
        <taxon>Mycolicibacterium</taxon>
    </lineage>
</organism>
<evidence type="ECO:0000259" key="9">
    <source>
        <dbReference type="Pfam" id="PF08281"/>
    </source>
</evidence>
<dbReference type="InterPro" id="IPR013249">
    <property type="entry name" value="RNA_pol_sigma70_r4_t2"/>
</dbReference>
<evidence type="ECO:0000256" key="3">
    <source>
        <dbReference type="ARBA" id="ARBA00023082"/>
    </source>
</evidence>
<dbReference type="Gene3D" id="1.10.1740.10">
    <property type="match status" value="1"/>
</dbReference>
<evidence type="ECO:0000256" key="7">
    <source>
        <dbReference type="SAM" id="MobiDB-lite"/>
    </source>
</evidence>
<dbReference type="PANTHER" id="PTHR43133:SF59">
    <property type="entry name" value="ECF RNA POLYMERASE SIGMA FACTOR SIGR"/>
    <property type="match status" value="1"/>
</dbReference>
<evidence type="ECO:0000256" key="1">
    <source>
        <dbReference type="ARBA" id="ARBA00010641"/>
    </source>
</evidence>
<dbReference type="SUPFAM" id="SSF88659">
    <property type="entry name" value="Sigma3 and sigma4 domains of RNA polymerase sigma factors"/>
    <property type="match status" value="1"/>
</dbReference>
<evidence type="ECO:0000256" key="5">
    <source>
        <dbReference type="ARBA" id="ARBA00023163"/>
    </source>
</evidence>
<name>A0ABS6HUE7_MYCGD</name>
<feature type="region of interest" description="Disordered" evidence="7">
    <location>
        <begin position="1"/>
        <end position="28"/>
    </location>
</feature>
<dbReference type="PANTHER" id="PTHR43133">
    <property type="entry name" value="RNA POLYMERASE ECF-TYPE SIGMA FACTO"/>
    <property type="match status" value="1"/>
</dbReference>
<feature type="compositionally biased region" description="Low complexity" evidence="7">
    <location>
        <begin position="221"/>
        <end position="232"/>
    </location>
</feature>
<keyword evidence="5 6" id="KW-0804">Transcription</keyword>
<evidence type="ECO:0000256" key="2">
    <source>
        <dbReference type="ARBA" id="ARBA00023015"/>
    </source>
</evidence>
<accession>A0ABS6HUE7</accession>
<dbReference type="EMBL" id="JAHBOM010000024">
    <property type="protein sequence ID" value="MBU8826266.1"/>
    <property type="molecule type" value="Genomic_DNA"/>
</dbReference>
<reference evidence="10 11" key="1">
    <citation type="submission" date="2021-05" db="EMBL/GenBank/DDBJ databases">
        <title>Draft Genome Sequences of Clinical Respiratory Isolates of Mycobacterium goodii Recovered in Ireland.</title>
        <authorList>
            <person name="Flanagan P.R."/>
            <person name="Mok S."/>
            <person name="Roycroft E."/>
            <person name="Rogers T.R."/>
            <person name="Fitzgibbon M."/>
        </authorList>
    </citation>
    <scope>NUCLEOTIDE SEQUENCE [LARGE SCALE GENOMIC DNA]</scope>
    <source>
        <strain evidence="10 11">14IE55</strain>
    </source>
</reference>
<evidence type="ECO:0000256" key="6">
    <source>
        <dbReference type="RuleBase" id="RU000716"/>
    </source>
</evidence>
<comment type="caution">
    <text evidence="10">The sequence shown here is derived from an EMBL/GenBank/DDBJ whole genome shotgun (WGS) entry which is preliminary data.</text>
</comment>
<keyword evidence="2 6" id="KW-0805">Transcription regulation</keyword>
<gene>
    <name evidence="10" type="ORF">KL859_25750</name>
</gene>
<sequence length="244" mass="28055">MEYVGATGAARTVQSRRTRPRRVPTPGVRNAAADSRATVVTVESRRVPDNETIQRFQREVIPLSPDLYRNARRLTGRHPEAEDLLQETLIRAYTGFNSFEPGTNLRAWLHTIMRNRWRSGYRRSQRRPVEFFRFRWTDHEDAGWRVAPQQRSAEDLVLAELPDGAVREAFDSLPTSLRIVLFYADVEGFSYRQIADLLDIPMGTVMSRLHRGRRRMRDRLTTTTTPIRATGTHADDAASAARHV</sequence>
<evidence type="ECO:0000256" key="4">
    <source>
        <dbReference type="ARBA" id="ARBA00023125"/>
    </source>
</evidence>
<keyword evidence="4 6" id="KW-0238">DNA-binding</keyword>
<evidence type="ECO:0000259" key="8">
    <source>
        <dbReference type="Pfam" id="PF04542"/>
    </source>
</evidence>
<feature type="domain" description="RNA polymerase sigma-70 region 2" evidence="8">
    <location>
        <begin position="64"/>
        <end position="127"/>
    </location>
</feature>
<dbReference type="Proteomes" id="UP000696413">
    <property type="component" value="Unassembled WGS sequence"/>
</dbReference>
<feature type="domain" description="RNA polymerase sigma factor 70 region 4 type 2" evidence="9">
    <location>
        <begin position="165"/>
        <end position="216"/>
    </location>
</feature>
<dbReference type="InterPro" id="IPR013325">
    <property type="entry name" value="RNA_pol_sigma_r2"/>
</dbReference>
<dbReference type="NCBIfam" id="TIGR02937">
    <property type="entry name" value="sigma70-ECF"/>
    <property type="match status" value="1"/>
</dbReference>
<dbReference type="InterPro" id="IPR039425">
    <property type="entry name" value="RNA_pol_sigma-70-like"/>
</dbReference>
<dbReference type="InterPro" id="IPR036388">
    <property type="entry name" value="WH-like_DNA-bd_sf"/>
</dbReference>
<dbReference type="SUPFAM" id="SSF88946">
    <property type="entry name" value="Sigma2 domain of RNA polymerase sigma factors"/>
    <property type="match status" value="1"/>
</dbReference>
<dbReference type="PROSITE" id="PS01063">
    <property type="entry name" value="SIGMA70_ECF"/>
    <property type="match status" value="1"/>
</dbReference>
<protein>
    <recommendedName>
        <fullName evidence="6">RNA polymerase sigma factor</fullName>
    </recommendedName>
</protein>
<dbReference type="Pfam" id="PF08281">
    <property type="entry name" value="Sigma70_r4_2"/>
    <property type="match status" value="1"/>
</dbReference>
<dbReference type="InterPro" id="IPR000838">
    <property type="entry name" value="RNA_pol_sigma70_ECF_CS"/>
</dbReference>
<dbReference type="InterPro" id="IPR014284">
    <property type="entry name" value="RNA_pol_sigma-70_dom"/>
</dbReference>
<evidence type="ECO:0000313" key="10">
    <source>
        <dbReference type="EMBL" id="MBU8826266.1"/>
    </source>
</evidence>
<dbReference type="Gene3D" id="1.10.10.10">
    <property type="entry name" value="Winged helix-like DNA-binding domain superfamily/Winged helix DNA-binding domain"/>
    <property type="match status" value="1"/>
</dbReference>
<keyword evidence="3 6" id="KW-0731">Sigma factor</keyword>
<keyword evidence="11" id="KW-1185">Reference proteome</keyword>
<feature type="region of interest" description="Disordered" evidence="7">
    <location>
        <begin position="213"/>
        <end position="244"/>
    </location>
</feature>
<dbReference type="Pfam" id="PF04542">
    <property type="entry name" value="Sigma70_r2"/>
    <property type="match status" value="1"/>
</dbReference>
<evidence type="ECO:0000313" key="11">
    <source>
        <dbReference type="Proteomes" id="UP000696413"/>
    </source>
</evidence>